<dbReference type="Proteomes" id="UP000484988">
    <property type="component" value="Unassembled WGS sequence"/>
</dbReference>
<feature type="region of interest" description="Disordered" evidence="1">
    <location>
        <begin position="1"/>
        <end position="121"/>
    </location>
</feature>
<reference evidence="2 3" key="1">
    <citation type="submission" date="2020-02" db="EMBL/GenBank/DDBJ databases">
        <title>Whole Genome Shotgun Sequence of Streptomyces sp. strain CWH03.</title>
        <authorList>
            <person name="Dohra H."/>
            <person name="Kodani S."/>
            <person name="Yamamura H."/>
        </authorList>
    </citation>
    <scope>NUCLEOTIDE SEQUENCE [LARGE SCALE GENOMIC DNA]</scope>
    <source>
        <strain evidence="2 3">CWH03</strain>
    </source>
</reference>
<feature type="compositionally biased region" description="Basic and acidic residues" evidence="1">
    <location>
        <begin position="46"/>
        <end position="55"/>
    </location>
</feature>
<organism evidence="2 3">
    <name type="scientific">Streptomyces pacificus</name>
    <dbReference type="NCBI Taxonomy" id="2705029"/>
    <lineage>
        <taxon>Bacteria</taxon>
        <taxon>Bacillati</taxon>
        <taxon>Actinomycetota</taxon>
        <taxon>Actinomycetes</taxon>
        <taxon>Kitasatosporales</taxon>
        <taxon>Streptomycetaceae</taxon>
        <taxon>Streptomyces</taxon>
    </lineage>
</organism>
<sequence length="121" mass="12571">MAAARTVPSPHVPQRRVRTTVPVARTGTEGSSRRYRAPGRQTPAAARDRVGRAHLEGLPAEDGGERSAQRCGAVRSAGQRTRLGPRERHGSVRPPGCAVRGRTGGGPPAARPVNCGATAPA</sequence>
<comment type="caution">
    <text evidence="2">The sequence shown here is derived from an EMBL/GenBank/DDBJ whole genome shotgun (WGS) entry which is preliminary data.</text>
</comment>
<evidence type="ECO:0000256" key="1">
    <source>
        <dbReference type="SAM" id="MobiDB-lite"/>
    </source>
</evidence>
<evidence type="ECO:0000313" key="3">
    <source>
        <dbReference type="Proteomes" id="UP000484988"/>
    </source>
</evidence>
<proteinExistence type="predicted"/>
<name>A0A6A0B1R7_9ACTN</name>
<keyword evidence="3" id="KW-1185">Reference proteome</keyword>
<gene>
    <name evidence="2" type="ORF">SCWH03_48670</name>
</gene>
<evidence type="ECO:0000313" key="2">
    <source>
        <dbReference type="EMBL" id="GFH38625.1"/>
    </source>
</evidence>
<protein>
    <submittedName>
        <fullName evidence="2">Uncharacterized protein</fullName>
    </submittedName>
</protein>
<accession>A0A6A0B1R7</accession>
<dbReference type="AlphaFoldDB" id="A0A6A0B1R7"/>
<feature type="compositionally biased region" description="Low complexity" evidence="1">
    <location>
        <begin position="19"/>
        <end position="28"/>
    </location>
</feature>
<dbReference type="EMBL" id="BLLG01000018">
    <property type="protein sequence ID" value="GFH38625.1"/>
    <property type="molecule type" value="Genomic_DNA"/>
</dbReference>